<feature type="compositionally biased region" description="Basic and acidic residues" evidence="1">
    <location>
        <begin position="319"/>
        <end position="331"/>
    </location>
</feature>
<name>A0A0N1H6F7_9EURO</name>
<feature type="region of interest" description="Disordered" evidence="1">
    <location>
        <begin position="312"/>
        <end position="331"/>
    </location>
</feature>
<proteinExistence type="predicted"/>
<protein>
    <submittedName>
        <fullName evidence="2">Uncharacterized protein</fullName>
    </submittedName>
</protein>
<feature type="region of interest" description="Disordered" evidence="1">
    <location>
        <begin position="420"/>
        <end position="462"/>
    </location>
</feature>
<feature type="compositionally biased region" description="Polar residues" evidence="1">
    <location>
        <begin position="420"/>
        <end position="440"/>
    </location>
</feature>
<evidence type="ECO:0000313" key="2">
    <source>
        <dbReference type="EMBL" id="KPI41606.1"/>
    </source>
</evidence>
<dbReference type="VEuPathDB" id="FungiDB:AB675_9019"/>
<feature type="region of interest" description="Disordered" evidence="1">
    <location>
        <begin position="364"/>
        <end position="402"/>
    </location>
</feature>
<sequence>MLDESLPTFRLKSNRVEKHNETYLYSQHGAEFEPKYTLKHLDPQQHASKNRYAAALSDSYNSDVLYAEVLLIPEWTQPTLSAEQIRLNGGVPPPPEPILPTQFAIQLYNPDQQVIVRHKPSKWNQSESWDFELPSQTFRAPSLSALDRSQDDPSISENTRRVGLRWKKDSKLSKDLVCFQSGKALNPDGTKNKNKEPDITLAIFHAQKEVTLYEPNLVRVDIEDVKGLEVIILLGAVVIRDVYFGSMKEVFNLTDARKSGSSHTSPVNGAPRPILSQIATSPTATNAVPARPPRVPPTDPRSQWEIDAETARLQQQVQEEERQRKRRDDAEERRIRQMLEAEEKEARRRQAEVDAETARLQRIYGQQSRPQSQPERRHSAFPQQTMQPPMGPPQPIAYHTPTAWGSYNAGPYMSGANAQSGFLSPNSQSQGRLKNKSSIWSFGRRKSDDDGGRLTKKRSAIF</sequence>
<gene>
    <name evidence="2" type="ORF">AB675_9019</name>
</gene>
<accession>A0A0N1H6F7</accession>
<dbReference type="STRING" id="1664694.A0A0N1H6F7"/>
<dbReference type="AlphaFoldDB" id="A0A0N1H6F7"/>
<dbReference type="OrthoDB" id="3357341at2759"/>
<dbReference type="Proteomes" id="UP000038010">
    <property type="component" value="Unassembled WGS sequence"/>
</dbReference>
<organism evidence="2 3">
    <name type="scientific">Cyphellophora attinorum</name>
    <dbReference type="NCBI Taxonomy" id="1664694"/>
    <lineage>
        <taxon>Eukaryota</taxon>
        <taxon>Fungi</taxon>
        <taxon>Dikarya</taxon>
        <taxon>Ascomycota</taxon>
        <taxon>Pezizomycotina</taxon>
        <taxon>Eurotiomycetes</taxon>
        <taxon>Chaetothyriomycetidae</taxon>
        <taxon>Chaetothyriales</taxon>
        <taxon>Cyphellophoraceae</taxon>
        <taxon>Cyphellophora</taxon>
    </lineage>
</organism>
<dbReference type="RefSeq" id="XP_018001569.1">
    <property type="nucleotide sequence ID" value="XM_018149518.1"/>
</dbReference>
<dbReference type="EMBL" id="LFJN01000009">
    <property type="protein sequence ID" value="KPI41606.1"/>
    <property type="molecule type" value="Genomic_DNA"/>
</dbReference>
<reference evidence="2 3" key="1">
    <citation type="submission" date="2015-06" db="EMBL/GenBank/DDBJ databases">
        <title>Draft genome of the ant-associated black yeast Phialophora attae CBS 131958.</title>
        <authorList>
            <person name="Moreno L.F."/>
            <person name="Stielow B.J."/>
            <person name="de Hoog S."/>
            <person name="Vicente V.A."/>
            <person name="Weiss V.A."/>
            <person name="de Vries M."/>
            <person name="Cruz L.M."/>
            <person name="Souza E.M."/>
        </authorList>
    </citation>
    <scope>NUCLEOTIDE SEQUENCE [LARGE SCALE GENOMIC DNA]</scope>
    <source>
        <strain evidence="2 3">CBS 131958</strain>
    </source>
</reference>
<dbReference type="GeneID" id="28741398"/>
<feature type="compositionally biased region" description="Pro residues" evidence="1">
    <location>
        <begin position="290"/>
        <end position="299"/>
    </location>
</feature>
<keyword evidence="3" id="KW-1185">Reference proteome</keyword>
<comment type="caution">
    <text evidence="2">The sequence shown here is derived from an EMBL/GenBank/DDBJ whole genome shotgun (WGS) entry which is preliminary data.</text>
</comment>
<evidence type="ECO:0000256" key="1">
    <source>
        <dbReference type="SAM" id="MobiDB-lite"/>
    </source>
</evidence>
<evidence type="ECO:0000313" key="3">
    <source>
        <dbReference type="Proteomes" id="UP000038010"/>
    </source>
</evidence>
<feature type="region of interest" description="Disordered" evidence="1">
    <location>
        <begin position="282"/>
        <end position="302"/>
    </location>
</feature>